<dbReference type="EMBL" id="VFPO01000001">
    <property type="protein sequence ID" value="TQM71472.1"/>
    <property type="molecule type" value="Genomic_DNA"/>
</dbReference>
<feature type="region of interest" description="Disordered" evidence="1">
    <location>
        <begin position="254"/>
        <end position="314"/>
    </location>
</feature>
<evidence type="ECO:0008006" key="5">
    <source>
        <dbReference type="Google" id="ProtNLM"/>
    </source>
</evidence>
<accession>A0A543ILM1</accession>
<keyword evidence="2" id="KW-1133">Transmembrane helix</keyword>
<feature type="compositionally biased region" description="Low complexity" evidence="1">
    <location>
        <begin position="284"/>
        <end position="295"/>
    </location>
</feature>
<evidence type="ECO:0000256" key="2">
    <source>
        <dbReference type="SAM" id="Phobius"/>
    </source>
</evidence>
<evidence type="ECO:0000256" key="1">
    <source>
        <dbReference type="SAM" id="MobiDB-lite"/>
    </source>
</evidence>
<reference evidence="3 4" key="1">
    <citation type="submission" date="2019-06" db="EMBL/GenBank/DDBJ databases">
        <title>Sequencing the genomes of 1000 actinobacteria strains.</title>
        <authorList>
            <person name="Klenk H.-P."/>
        </authorList>
    </citation>
    <scope>NUCLEOTIDE SEQUENCE [LARGE SCALE GENOMIC DNA]</scope>
    <source>
        <strain evidence="3 4">DSM 45043</strain>
    </source>
</reference>
<feature type="region of interest" description="Disordered" evidence="1">
    <location>
        <begin position="1"/>
        <end position="47"/>
    </location>
</feature>
<gene>
    <name evidence="3" type="ORF">FHX41_5241</name>
</gene>
<feature type="transmembrane region" description="Helical" evidence="2">
    <location>
        <begin position="53"/>
        <end position="74"/>
    </location>
</feature>
<sequence>MKSNQSTFAGGGTGASGGGAAGPAGGAAGLGRSGLGTSGGQRLPASPRERRPALAALAVLLILGGALASAYLVMASGERVSAIRIAQPVAAGQQIPESALEEVQVGDTGIQFISWSERAKVTRHVAAVRLVRGALLTNSMIVPGDAPQNGRLIVGLALKPGQFPSGGLEVGRHVTLYAVGGGQNGGPRAGTVLSEDAIVVGISGDRDTGGLGAARLSSDQTSVDVAVPPGDAAKVTQAASAQAVAVALIPDGTRAAAAPGGQSPPPEGNRNRDDEPGGAGEPGGAEPPDGTVPVPGGSPGTGQGTPPGTGAGGN</sequence>
<keyword evidence="2" id="KW-0812">Transmembrane</keyword>
<dbReference type="Proteomes" id="UP000316706">
    <property type="component" value="Unassembled WGS sequence"/>
</dbReference>
<comment type="caution">
    <text evidence="3">The sequence shown here is derived from an EMBL/GenBank/DDBJ whole genome shotgun (WGS) entry which is preliminary data.</text>
</comment>
<proteinExistence type="predicted"/>
<feature type="compositionally biased region" description="Gly residues" evidence="1">
    <location>
        <begin position="9"/>
        <end position="39"/>
    </location>
</feature>
<evidence type="ECO:0000313" key="3">
    <source>
        <dbReference type="EMBL" id="TQM71472.1"/>
    </source>
</evidence>
<keyword evidence="2" id="KW-0472">Membrane</keyword>
<feature type="compositionally biased region" description="Gly residues" evidence="1">
    <location>
        <begin position="297"/>
        <end position="314"/>
    </location>
</feature>
<evidence type="ECO:0000313" key="4">
    <source>
        <dbReference type="Proteomes" id="UP000316706"/>
    </source>
</evidence>
<protein>
    <recommendedName>
        <fullName evidence="5">SAF domain-containing protein</fullName>
    </recommendedName>
</protein>
<dbReference type="AlphaFoldDB" id="A0A543ILM1"/>
<keyword evidence="4" id="KW-1185">Reference proteome</keyword>
<organism evidence="3 4">
    <name type="scientific">Actinomadura hallensis</name>
    <dbReference type="NCBI Taxonomy" id="337895"/>
    <lineage>
        <taxon>Bacteria</taxon>
        <taxon>Bacillati</taxon>
        <taxon>Actinomycetota</taxon>
        <taxon>Actinomycetes</taxon>
        <taxon>Streptosporangiales</taxon>
        <taxon>Thermomonosporaceae</taxon>
        <taxon>Actinomadura</taxon>
    </lineage>
</organism>
<name>A0A543ILM1_9ACTN</name>